<dbReference type="Pfam" id="PF02213">
    <property type="entry name" value="GYF"/>
    <property type="match status" value="1"/>
</dbReference>
<evidence type="ECO:0000256" key="1">
    <source>
        <dbReference type="SAM" id="MobiDB-lite"/>
    </source>
</evidence>
<keyword evidence="2" id="KW-0472">Membrane</keyword>
<feature type="region of interest" description="Disordered" evidence="1">
    <location>
        <begin position="77"/>
        <end position="100"/>
    </location>
</feature>
<dbReference type="Proteomes" id="UP000594638">
    <property type="component" value="Unassembled WGS sequence"/>
</dbReference>
<feature type="region of interest" description="Disordered" evidence="1">
    <location>
        <begin position="1"/>
        <end position="38"/>
    </location>
</feature>
<evidence type="ECO:0000256" key="2">
    <source>
        <dbReference type="SAM" id="Phobius"/>
    </source>
</evidence>
<keyword evidence="2" id="KW-0812">Transmembrane</keyword>
<keyword evidence="2" id="KW-1133">Transmembrane helix</keyword>
<feature type="compositionally biased region" description="Basic and acidic residues" evidence="1">
    <location>
        <begin position="125"/>
        <end position="145"/>
    </location>
</feature>
<feature type="region of interest" description="Disordered" evidence="1">
    <location>
        <begin position="1439"/>
        <end position="1498"/>
    </location>
</feature>
<dbReference type="PROSITE" id="PS50829">
    <property type="entry name" value="GYF"/>
    <property type="match status" value="1"/>
</dbReference>
<reference evidence="4 5" key="1">
    <citation type="submission" date="2019-12" db="EMBL/GenBank/DDBJ databases">
        <authorList>
            <person name="Alioto T."/>
            <person name="Alioto T."/>
            <person name="Gomez Garrido J."/>
        </authorList>
    </citation>
    <scope>NUCLEOTIDE SEQUENCE [LARGE SCALE GENOMIC DNA]</scope>
</reference>
<evidence type="ECO:0000259" key="3">
    <source>
        <dbReference type="PROSITE" id="PS50829"/>
    </source>
</evidence>
<protein>
    <submittedName>
        <fullName evidence="4">GYF domain containing</fullName>
    </submittedName>
</protein>
<dbReference type="PANTHER" id="PTHR46992:SF1">
    <property type="entry name" value="GYF DOMAIN-CONTAINING PROTEIN"/>
    <property type="match status" value="1"/>
</dbReference>
<dbReference type="Gramene" id="OE9A109916T1">
    <property type="protein sequence ID" value="OE9A109916C1"/>
    <property type="gene ID" value="OE9A109916"/>
</dbReference>
<dbReference type="SUPFAM" id="SSF55277">
    <property type="entry name" value="GYF domain"/>
    <property type="match status" value="1"/>
</dbReference>
<feature type="compositionally biased region" description="Polar residues" evidence="1">
    <location>
        <begin position="1442"/>
        <end position="1456"/>
    </location>
</feature>
<proteinExistence type="predicted"/>
<dbReference type="Gene3D" id="3.30.1490.40">
    <property type="match status" value="1"/>
</dbReference>
<keyword evidence="5" id="KW-1185">Reference proteome</keyword>
<dbReference type="InterPro" id="IPR003169">
    <property type="entry name" value="GYF"/>
</dbReference>
<dbReference type="OrthoDB" id="6415790at2759"/>
<feature type="compositionally biased region" description="Basic and acidic residues" evidence="1">
    <location>
        <begin position="167"/>
        <end position="194"/>
    </location>
</feature>
<evidence type="ECO:0000313" key="5">
    <source>
        <dbReference type="Proteomes" id="UP000594638"/>
    </source>
</evidence>
<feature type="domain" description="GYF" evidence="3">
    <location>
        <begin position="595"/>
        <end position="646"/>
    </location>
</feature>
<dbReference type="CDD" id="cd00072">
    <property type="entry name" value="GYF"/>
    <property type="match status" value="1"/>
</dbReference>
<feature type="transmembrane region" description="Helical" evidence="2">
    <location>
        <begin position="414"/>
        <end position="436"/>
    </location>
</feature>
<feature type="compositionally biased region" description="Low complexity" evidence="1">
    <location>
        <begin position="203"/>
        <end position="212"/>
    </location>
</feature>
<sequence length="1585" mass="176090">MADGKMDLSEDLFSSKQSDQSWNSKDSMGNEEGKGLMGIFDESKDQGACENSIPLSPQWLYAKPSEAKMETRGQISLSLSGPDWNQKEGWRSDAPEDKKDWRRVAPEADSARRWLEEERETRLIGRRDCRKMDRRVDPSGRETVENRVLPAPERWHDANSRNSSLEVSRDSKWSSRWGADDKEKEARIEKRAEVEKEDDQNGSQSIMSSSRSVSERDGDSRDKWRPRHRMEVNSGGSGSHRSAPGFGLERGRLEGFNVGFTVGRGRSSVSIVKPPSGGPIGAAQYDKGRSVPGKTSLSDGKFCYTRGELLDIYRTQKLDPSFANMADNLEELPQLTQVIAVEPLAFVAPHAEEEAIVNDIWKGKIRCSGVSYNSFRKGETSDNVSGGYRFDTSLVAISNSQKKKKKKKKKNSSFLLFILFSLVVFDSLLLFAYISLLRVVENVESVSGKQVFPEDITAERTDDFSKATQDNVHEPSVDDIFYNYLLKSEKSVNDDGKQEVYESIGTDFDISGLQAFNGHLSDDSQLKVSDSPVTKRSLFYGGSSATLLEVNNNIPDVSTSLFGTTSSEQYWDGSHHKFGSRTSENQLERRILPKELSLYYRDPQGDIQGPFLGVDIISWFEQGFFGTDLPVRLEDAPDDASFRELGDIMPHLKIKHGFDTITDLSSDMEKSVALVGKSEHGESEVPEHHGHPSIRLHSQGNFHDFVAKDEDVFPERPESGGNPVGKISRGYGETSAYIGNQQTVSTELTDSGVSTKKDNKLHTLGLLWSELENTYAKNGQTSNALGIGHVEDQHLNPLSGIVAPSSSMADFTRATEMRPDVCGRNTISDPKLFYDVTEACQRMDQDYSRFDLEDKLVSKQLQYHYHQHSLIPFHNTQLNEAVLERVPSQSVIQHQQLANQTGQDLEHFLALQLQQQRQLQFQQQQFHQQQMILKEQQQSQARQVLLEQLLQNQIRESDRGQSRIDALRSDSALEQAILKQQILNDLQQRSHFPPRHADSSLEQLIQAKFRQMPNKGHPDDLLELLSSRNCGQIHPLDPQILQLEQLHGRSLPVGIRQSFEMEEERLVNSGWPLDEASQFLRNPVTTHQAGTAGFSPLDLYQQQRAAAEEQLNHLERNASLQDILQGGIYDHSMLPFERSMSLPVGAAGVNLDAMNSIARDHGLEMQEQIMRQLKGGQGVRFSSGVYSQHSHQPSISNQFHAPHLDTTEGNWSENHSHLSNDWIESRIEQLHDDNERHKRELDVKTTMEDPSLWMSSGINDDSSKRLLMELLLQKSGHQSGEPFDATANEVFHEIRPSSGAGATYHSISLLSDLEASTNNFTVGSYVSDLGGRSQDELADGMTSVGGLASRSKSGECFISGIDERSQGPASISRAGMVERADLAATDSGEVPVNVLSQHTSLRSTGFHSANSFSEDAAKDRLQSAMSKMLENILLRRPPVSRAASSQGGLSEMTADSVTRGKNIPKALPTDGRKGGMIGETGGNPGNSDSVSSGKKAMQFRRTSSCGDADVLETLFSDVLKSDAKKPASLESNVPASGASELSDMTLGAKSSKKKGKKGRQIDPALLGFRVTSSRILMGEIQRLDD</sequence>
<dbReference type="InterPro" id="IPR035445">
    <property type="entry name" value="GYF-like_dom_sf"/>
</dbReference>
<feature type="region of interest" description="Disordered" evidence="1">
    <location>
        <begin position="1523"/>
        <end position="1563"/>
    </location>
</feature>
<feature type="compositionally biased region" description="Basic and acidic residues" evidence="1">
    <location>
        <begin position="213"/>
        <end position="223"/>
    </location>
</feature>
<feature type="region of interest" description="Disordered" evidence="1">
    <location>
        <begin position="125"/>
        <end position="248"/>
    </location>
</feature>
<name>A0A8S0SSC5_OLEEU</name>
<dbReference type="EMBL" id="CACTIH010005490">
    <property type="protein sequence ID" value="CAA2995107.1"/>
    <property type="molecule type" value="Genomic_DNA"/>
</dbReference>
<dbReference type="PANTHER" id="PTHR46992">
    <property type="entry name" value="GYF DOMAIN-CONTAINING PROTEIN"/>
    <property type="match status" value="1"/>
</dbReference>
<evidence type="ECO:0000313" key="4">
    <source>
        <dbReference type="EMBL" id="CAA2995107.1"/>
    </source>
</evidence>
<accession>A0A8S0SSC5</accession>
<feature type="compositionally biased region" description="Polar residues" evidence="1">
    <location>
        <begin position="12"/>
        <end position="27"/>
    </location>
</feature>
<feature type="compositionally biased region" description="Gly residues" evidence="1">
    <location>
        <begin position="1474"/>
        <end position="1484"/>
    </location>
</feature>
<dbReference type="SMART" id="SM00444">
    <property type="entry name" value="GYF"/>
    <property type="match status" value="1"/>
</dbReference>
<feature type="compositionally biased region" description="Basic and acidic residues" evidence="1">
    <location>
        <begin position="85"/>
        <end position="100"/>
    </location>
</feature>
<organism evidence="4 5">
    <name type="scientific">Olea europaea subsp. europaea</name>
    <dbReference type="NCBI Taxonomy" id="158383"/>
    <lineage>
        <taxon>Eukaryota</taxon>
        <taxon>Viridiplantae</taxon>
        <taxon>Streptophyta</taxon>
        <taxon>Embryophyta</taxon>
        <taxon>Tracheophyta</taxon>
        <taxon>Spermatophyta</taxon>
        <taxon>Magnoliopsida</taxon>
        <taxon>eudicotyledons</taxon>
        <taxon>Gunneridae</taxon>
        <taxon>Pentapetalae</taxon>
        <taxon>asterids</taxon>
        <taxon>lamiids</taxon>
        <taxon>Lamiales</taxon>
        <taxon>Oleaceae</taxon>
        <taxon>Oleeae</taxon>
        <taxon>Olea</taxon>
    </lineage>
</organism>
<comment type="caution">
    <text evidence="4">The sequence shown here is derived from an EMBL/GenBank/DDBJ whole genome shotgun (WGS) entry which is preliminary data.</text>
</comment>
<gene>
    <name evidence="4" type="ORF">OLEA9_A109916</name>
</gene>